<keyword evidence="3" id="KW-1185">Reference proteome</keyword>
<evidence type="ECO:0000313" key="2">
    <source>
        <dbReference type="EMBL" id="RKO98556.1"/>
    </source>
</evidence>
<feature type="compositionally biased region" description="Low complexity" evidence="1">
    <location>
        <begin position="1"/>
        <end position="13"/>
    </location>
</feature>
<feature type="compositionally biased region" description="Low complexity" evidence="1">
    <location>
        <begin position="88"/>
        <end position="120"/>
    </location>
</feature>
<feature type="region of interest" description="Disordered" evidence="1">
    <location>
        <begin position="173"/>
        <end position="281"/>
    </location>
</feature>
<proteinExistence type="predicted"/>
<gene>
    <name evidence="2" type="ORF">CXG81DRAFT_28627</name>
</gene>
<name>A0A4P9X2J4_9FUNG</name>
<dbReference type="AlphaFoldDB" id="A0A4P9X2J4"/>
<feature type="compositionally biased region" description="Polar residues" evidence="1">
    <location>
        <begin position="178"/>
        <end position="196"/>
    </location>
</feature>
<evidence type="ECO:0000256" key="1">
    <source>
        <dbReference type="SAM" id="MobiDB-lite"/>
    </source>
</evidence>
<evidence type="ECO:0000313" key="3">
    <source>
        <dbReference type="Proteomes" id="UP000274922"/>
    </source>
</evidence>
<sequence length="538" mass="57427">MPASQQQIQQDQQLAMRAARALNGPYVPQQPPPANEPLPPYDPGPAPDYEQALLDALVIEPTDGGDPNRDDDNISEMSFATTVHFDPSAHASSQHAAPLPSRPSPAAGTASASASPSSQPTVPHVLVSPVGAASTASPGTPDITFATPEEQEAADFALAQRLAREQELELREHASLNRAGNTNPATAWNPRRTTLSAGHASRGDGLSGRFAVSDDEVSYPGRVPRPTAASAQGHLAPPAPPPRNTRRVSDVGMARPSVVAPPRTGSSTAGSLNRFPPRPAAASARDDYLNAVFGSQSAPSSPVRPLRPPASSASSQSRTIGPDGPFTLSTAEADALIRHHLNRATGPKKFSLLTVGCHTIQLFGLNPHARGAAQLQTVVHARFPPQAHPGAVASFRFLHPQGPEFATATFVPGYTPSWSVRLNHYAFRTLLAQELVFPPWKLKMAFGVGGERLAWKKEEPISVAYVCVLYPHKQKVAKLDLPDSPLTRGEPRHHPQVRMHARGNGVMKLTTARSGQWELQIVTGLLTMWTQTWVEGVA</sequence>
<feature type="compositionally biased region" description="Low complexity" evidence="1">
    <location>
        <begin position="297"/>
        <end position="318"/>
    </location>
</feature>
<dbReference type="EMBL" id="ML014404">
    <property type="protein sequence ID" value="RKO98556.1"/>
    <property type="molecule type" value="Genomic_DNA"/>
</dbReference>
<feature type="region of interest" description="Disordered" evidence="1">
    <location>
        <begin position="293"/>
        <end position="324"/>
    </location>
</feature>
<protein>
    <submittedName>
        <fullName evidence="2">Uncharacterized protein</fullName>
    </submittedName>
</protein>
<dbReference type="Proteomes" id="UP000274922">
    <property type="component" value="Unassembled WGS sequence"/>
</dbReference>
<feature type="region of interest" description="Disordered" evidence="1">
    <location>
        <begin position="1"/>
        <end position="145"/>
    </location>
</feature>
<organism evidence="2 3">
    <name type="scientific">Caulochytrium protostelioides</name>
    <dbReference type="NCBI Taxonomy" id="1555241"/>
    <lineage>
        <taxon>Eukaryota</taxon>
        <taxon>Fungi</taxon>
        <taxon>Fungi incertae sedis</taxon>
        <taxon>Chytridiomycota</taxon>
        <taxon>Chytridiomycota incertae sedis</taxon>
        <taxon>Chytridiomycetes</taxon>
        <taxon>Caulochytriales</taxon>
        <taxon>Caulochytriaceae</taxon>
        <taxon>Caulochytrium</taxon>
    </lineage>
</organism>
<feature type="compositionally biased region" description="Pro residues" evidence="1">
    <location>
        <begin position="28"/>
        <end position="46"/>
    </location>
</feature>
<reference evidence="3" key="1">
    <citation type="journal article" date="2018" name="Nat. Microbiol.">
        <title>Leveraging single-cell genomics to expand the fungal tree of life.</title>
        <authorList>
            <person name="Ahrendt S.R."/>
            <person name="Quandt C.A."/>
            <person name="Ciobanu D."/>
            <person name="Clum A."/>
            <person name="Salamov A."/>
            <person name="Andreopoulos B."/>
            <person name="Cheng J.F."/>
            <person name="Woyke T."/>
            <person name="Pelin A."/>
            <person name="Henrissat B."/>
            <person name="Reynolds N.K."/>
            <person name="Benny G.L."/>
            <person name="Smith M.E."/>
            <person name="James T.Y."/>
            <person name="Grigoriev I.V."/>
        </authorList>
    </citation>
    <scope>NUCLEOTIDE SEQUENCE [LARGE SCALE GENOMIC DNA]</scope>
    <source>
        <strain evidence="3">ATCC 52028</strain>
    </source>
</reference>
<accession>A0A4P9X2J4</accession>